<dbReference type="InterPro" id="IPR036047">
    <property type="entry name" value="F-box-like_dom_sf"/>
</dbReference>
<organism evidence="3 4">
    <name type="scientific">Coprinellus micaceus</name>
    <name type="common">Glistening ink-cap mushroom</name>
    <name type="synonym">Coprinus micaceus</name>
    <dbReference type="NCBI Taxonomy" id="71717"/>
    <lineage>
        <taxon>Eukaryota</taxon>
        <taxon>Fungi</taxon>
        <taxon>Dikarya</taxon>
        <taxon>Basidiomycota</taxon>
        <taxon>Agaricomycotina</taxon>
        <taxon>Agaricomycetes</taxon>
        <taxon>Agaricomycetidae</taxon>
        <taxon>Agaricales</taxon>
        <taxon>Agaricineae</taxon>
        <taxon>Psathyrellaceae</taxon>
        <taxon>Coprinellus</taxon>
    </lineage>
</organism>
<dbReference type="InterPro" id="IPR001810">
    <property type="entry name" value="F-box_dom"/>
</dbReference>
<name>A0A4Y7TN29_COPMI</name>
<sequence>MATLQAQLPSPSDILAAHSSEANQEELTNGASNTDLQNRRKRKVGSAELGSDPKRPKAAKGVKSAAARPRATTTKPPRRKDLSMLPSMPLDVIREIFGHLSLKDFVSLSRVSPPFERALSGQMGDLWKRAREEERLPEPPEGVSESRWAMLVCDTRGKCQSCGAVKVSIEEIDWMVQRRVCGPCKSANLVGPRDSWFKTEFPNYDDEMFQFMLNTNKRPYTRETYDHDYKNRKLYWKEEVHEISREWEALKRGAETSSGAARFERWKTERTECLKLRSESIAHARERAISWFNSSANTKWRDKRAAAEQREKAVLRKFLALDLGYTEEDIRRGIAGPSKFWRFQVCDATSDITDKTWAKLRPKIEPHIEKAKILREGEELEPARRSRRHLLFGLYQDYLSELPPTERWSSPRFEFLLPISAVLDLVEADASVSITAQDLQPLVSKFPEYIADYRAERAQIAAVSVTPTHLRNGDPSPSASLTVEEVDRTLNLARNVFSCERCERCGGQKVISGKSMVTHHQCLDNTWGWNCGQIEIRPGIHVPNAQCRLVLHEVASGVSSRLIALAGLDPAVATIADLDKRATRFCVAREDLPHWWTTSYRVFSWRQALYFFISTSYRRGRAPSKFRLATPMEGCTFQTARCKPPCHGQRPGRATTAKNFLPARRQKQYGW</sequence>
<proteinExistence type="predicted"/>
<dbReference type="SMART" id="SM00256">
    <property type="entry name" value="FBOX"/>
    <property type="match status" value="1"/>
</dbReference>
<keyword evidence="4" id="KW-1185">Reference proteome</keyword>
<protein>
    <recommendedName>
        <fullName evidence="2">F-box domain-containing protein</fullName>
    </recommendedName>
</protein>
<evidence type="ECO:0000259" key="2">
    <source>
        <dbReference type="PROSITE" id="PS50181"/>
    </source>
</evidence>
<dbReference type="STRING" id="71717.A0A4Y7TN29"/>
<feature type="compositionally biased region" description="Polar residues" evidence="1">
    <location>
        <begin position="20"/>
        <end position="36"/>
    </location>
</feature>
<evidence type="ECO:0000313" key="3">
    <source>
        <dbReference type="EMBL" id="TEB35318.1"/>
    </source>
</evidence>
<dbReference type="Pfam" id="PF00646">
    <property type="entry name" value="F-box"/>
    <property type="match status" value="1"/>
</dbReference>
<dbReference type="PROSITE" id="PS50181">
    <property type="entry name" value="FBOX"/>
    <property type="match status" value="1"/>
</dbReference>
<dbReference type="CDD" id="cd09917">
    <property type="entry name" value="F-box_SF"/>
    <property type="match status" value="1"/>
</dbReference>
<feature type="compositionally biased region" description="Low complexity" evidence="1">
    <location>
        <begin position="65"/>
        <end position="75"/>
    </location>
</feature>
<dbReference type="AlphaFoldDB" id="A0A4Y7TN29"/>
<accession>A0A4Y7TN29</accession>
<evidence type="ECO:0000256" key="1">
    <source>
        <dbReference type="SAM" id="MobiDB-lite"/>
    </source>
</evidence>
<reference evidence="3 4" key="1">
    <citation type="journal article" date="2019" name="Nat. Ecol. Evol.">
        <title>Megaphylogeny resolves global patterns of mushroom evolution.</title>
        <authorList>
            <person name="Varga T."/>
            <person name="Krizsan K."/>
            <person name="Foldi C."/>
            <person name="Dima B."/>
            <person name="Sanchez-Garcia M."/>
            <person name="Sanchez-Ramirez S."/>
            <person name="Szollosi G.J."/>
            <person name="Szarkandi J.G."/>
            <person name="Papp V."/>
            <person name="Albert L."/>
            <person name="Andreopoulos W."/>
            <person name="Angelini C."/>
            <person name="Antonin V."/>
            <person name="Barry K.W."/>
            <person name="Bougher N.L."/>
            <person name="Buchanan P."/>
            <person name="Buyck B."/>
            <person name="Bense V."/>
            <person name="Catcheside P."/>
            <person name="Chovatia M."/>
            <person name="Cooper J."/>
            <person name="Damon W."/>
            <person name="Desjardin D."/>
            <person name="Finy P."/>
            <person name="Geml J."/>
            <person name="Haridas S."/>
            <person name="Hughes K."/>
            <person name="Justo A."/>
            <person name="Karasinski D."/>
            <person name="Kautmanova I."/>
            <person name="Kiss B."/>
            <person name="Kocsube S."/>
            <person name="Kotiranta H."/>
            <person name="LaButti K.M."/>
            <person name="Lechner B.E."/>
            <person name="Liimatainen K."/>
            <person name="Lipzen A."/>
            <person name="Lukacs Z."/>
            <person name="Mihaltcheva S."/>
            <person name="Morgado L.N."/>
            <person name="Niskanen T."/>
            <person name="Noordeloos M.E."/>
            <person name="Ohm R.A."/>
            <person name="Ortiz-Santana B."/>
            <person name="Ovrebo C."/>
            <person name="Racz N."/>
            <person name="Riley R."/>
            <person name="Savchenko A."/>
            <person name="Shiryaev A."/>
            <person name="Soop K."/>
            <person name="Spirin V."/>
            <person name="Szebenyi C."/>
            <person name="Tomsovsky M."/>
            <person name="Tulloss R.E."/>
            <person name="Uehling J."/>
            <person name="Grigoriev I.V."/>
            <person name="Vagvolgyi C."/>
            <person name="Papp T."/>
            <person name="Martin F.M."/>
            <person name="Miettinen O."/>
            <person name="Hibbett D.S."/>
            <person name="Nagy L.G."/>
        </authorList>
    </citation>
    <scope>NUCLEOTIDE SEQUENCE [LARGE SCALE GENOMIC DNA]</scope>
    <source>
        <strain evidence="3 4">FP101781</strain>
    </source>
</reference>
<evidence type="ECO:0000313" key="4">
    <source>
        <dbReference type="Proteomes" id="UP000298030"/>
    </source>
</evidence>
<feature type="domain" description="F-box" evidence="2">
    <location>
        <begin position="82"/>
        <end position="130"/>
    </location>
</feature>
<feature type="region of interest" description="Disordered" evidence="1">
    <location>
        <begin position="1"/>
        <end position="83"/>
    </location>
</feature>
<dbReference type="SUPFAM" id="SSF81383">
    <property type="entry name" value="F-box domain"/>
    <property type="match status" value="1"/>
</dbReference>
<comment type="caution">
    <text evidence="3">The sequence shown here is derived from an EMBL/GenBank/DDBJ whole genome shotgun (WGS) entry which is preliminary data.</text>
</comment>
<feature type="compositionally biased region" description="Polar residues" evidence="1">
    <location>
        <begin position="1"/>
        <end position="10"/>
    </location>
</feature>
<dbReference type="OrthoDB" id="2322499at2759"/>
<dbReference type="EMBL" id="QPFP01000007">
    <property type="protein sequence ID" value="TEB35318.1"/>
    <property type="molecule type" value="Genomic_DNA"/>
</dbReference>
<gene>
    <name evidence="3" type="ORF">FA13DRAFT_1333527</name>
</gene>
<dbReference type="Proteomes" id="UP000298030">
    <property type="component" value="Unassembled WGS sequence"/>
</dbReference>